<accession>A0ABQ7FYS5</accession>
<organism evidence="2 3">
    <name type="scientific">Dunaliella salina</name>
    <name type="common">Green alga</name>
    <name type="synonym">Protococcus salinus</name>
    <dbReference type="NCBI Taxonomy" id="3046"/>
    <lineage>
        <taxon>Eukaryota</taxon>
        <taxon>Viridiplantae</taxon>
        <taxon>Chlorophyta</taxon>
        <taxon>core chlorophytes</taxon>
        <taxon>Chlorophyceae</taxon>
        <taxon>CS clade</taxon>
        <taxon>Chlamydomonadales</taxon>
        <taxon>Dunaliellaceae</taxon>
        <taxon>Dunaliella</taxon>
    </lineage>
</organism>
<dbReference type="Gene3D" id="3.40.630.30">
    <property type="match status" value="1"/>
</dbReference>
<dbReference type="SUPFAM" id="SSF55729">
    <property type="entry name" value="Acyl-CoA N-acyltransferases (Nat)"/>
    <property type="match status" value="1"/>
</dbReference>
<gene>
    <name evidence="2" type="ORF">DUNSADRAFT_502</name>
</gene>
<feature type="region of interest" description="Disordered" evidence="1">
    <location>
        <begin position="179"/>
        <end position="214"/>
    </location>
</feature>
<protein>
    <recommendedName>
        <fullName evidence="4">N-acetyltransferase domain-containing protein</fullName>
    </recommendedName>
</protein>
<sequence>MLGLRSTYHRQQLLSHASTRTKRPVWSSYKITSDDKSIRSVAPTASARLRFTVVQGPFSLIPYAKGLLHLLGTSFWDVEFALVGNDEPDYSEPSNIVGSNLYGLQLVLQLFVAHLFSLGSTISIVVTTLPEEHRHQRQVTLSNLAVLKMWRRRGVGEALLQFAQDTALDNFGVDDKEDVYERSKSTPSTAGSSELHVENKSGRDNVADRHSDRTLSFSVRESEDDIRFPGSSGIFSFQQEPEGIALMVYKDNLAAIRLYQRTGWYESEWMDPQWLEDAERNRPRIRPARRLYFKPWKKLQGGHGKS</sequence>
<evidence type="ECO:0000313" key="3">
    <source>
        <dbReference type="Proteomes" id="UP000815325"/>
    </source>
</evidence>
<evidence type="ECO:0000256" key="1">
    <source>
        <dbReference type="SAM" id="MobiDB-lite"/>
    </source>
</evidence>
<name>A0ABQ7FYS5_DUNSA</name>
<dbReference type="EMBL" id="MU070484">
    <property type="protein sequence ID" value="KAF5827518.1"/>
    <property type="molecule type" value="Genomic_DNA"/>
</dbReference>
<comment type="caution">
    <text evidence="2">The sequence shown here is derived from an EMBL/GenBank/DDBJ whole genome shotgun (WGS) entry which is preliminary data.</text>
</comment>
<dbReference type="Proteomes" id="UP000815325">
    <property type="component" value="Unassembled WGS sequence"/>
</dbReference>
<evidence type="ECO:0000313" key="2">
    <source>
        <dbReference type="EMBL" id="KAF5827518.1"/>
    </source>
</evidence>
<keyword evidence="3" id="KW-1185">Reference proteome</keyword>
<reference evidence="2" key="1">
    <citation type="submission" date="2017-08" db="EMBL/GenBank/DDBJ databases">
        <authorList>
            <person name="Polle J.E."/>
            <person name="Barry K."/>
            <person name="Cushman J."/>
            <person name="Schmutz J."/>
            <person name="Tran D."/>
            <person name="Hathwaick L.T."/>
            <person name="Yim W.C."/>
            <person name="Jenkins J."/>
            <person name="Mckie-Krisberg Z.M."/>
            <person name="Prochnik S."/>
            <person name="Lindquist E."/>
            <person name="Dockter R.B."/>
            <person name="Adam C."/>
            <person name="Molina H."/>
            <person name="Bunkerborg J."/>
            <person name="Jin E."/>
            <person name="Buchheim M."/>
            <person name="Magnuson J."/>
        </authorList>
    </citation>
    <scope>NUCLEOTIDE SEQUENCE</scope>
    <source>
        <strain evidence="2">CCAP 19/18</strain>
    </source>
</reference>
<evidence type="ECO:0008006" key="4">
    <source>
        <dbReference type="Google" id="ProtNLM"/>
    </source>
</evidence>
<feature type="compositionally biased region" description="Basic and acidic residues" evidence="1">
    <location>
        <begin position="195"/>
        <end position="213"/>
    </location>
</feature>
<proteinExistence type="predicted"/>
<dbReference type="CDD" id="cd04301">
    <property type="entry name" value="NAT_SF"/>
    <property type="match status" value="1"/>
</dbReference>
<dbReference type="InterPro" id="IPR016181">
    <property type="entry name" value="Acyl_CoA_acyltransferase"/>
</dbReference>